<name>A0A9E7D838_9HYPH</name>
<dbReference type="Pfam" id="PF13392">
    <property type="entry name" value="HNH_3"/>
    <property type="match status" value="1"/>
</dbReference>
<organism evidence="2 3">
    <name type="scientific">Ancylobacter polymorphus</name>
    <dbReference type="NCBI Taxonomy" id="223390"/>
    <lineage>
        <taxon>Bacteria</taxon>
        <taxon>Pseudomonadati</taxon>
        <taxon>Pseudomonadota</taxon>
        <taxon>Alphaproteobacteria</taxon>
        <taxon>Hyphomicrobiales</taxon>
        <taxon>Xanthobacteraceae</taxon>
        <taxon>Ancylobacter</taxon>
    </lineage>
</organism>
<dbReference type="SUPFAM" id="SSF54060">
    <property type="entry name" value="His-Me finger endonucleases"/>
    <property type="match status" value="1"/>
</dbReference>
<accession>A0A9E7D838</accession>
<keyword evidence="2" id="KW-0378">Hydrolase</keyword>
<evidence type="ECO:0000313" key="2">
    <source>
        <dbReference type="EMBL" id="UOK72996.1"/>
    </source>
</evidence>
<dbReference type="InterPro" id="IPR044925">
    <property type="entry name" value="His-Me_finger_sf"/>
</dbReference>
<dbReference type="RefSeq" id="WP_244450689.1">
    <property type="nucleotide sequence ID" value="NZ_CP083239.1"/>
</dbReference>
<gene>
    <name evidence="2" type="ORF">K9D25_10005</name>
</gene>
<dbReference type="Proteomes" id="UP000831684">
    <property type="component" value="Chromosome"/>
</dbReference>
<protein>
    <submittedName>
        <fullName evidence="2">HNH endonuclease</fullName>
    </submittedName>
</protein>
<proteinExistence type="predicted"/>
<dbReference type="GO" id="GO:0004519">
    <property type="term" value="F:endonuclease activity"/>
    <property type="evidence" value="ECO:0007669"/>
    <property type="project" value="UniProtKB-KW"/>
</dbReference>
<dbReference type="EMBL" id="CP083239">
    <property type="protein sequence ID" value="UOK72996.1"/>
    <property type="molecule type" value="Genomic_DNA"/>
</dbReference>
<dbReference type="KEGG" id="apol:K9D25_10005"/>
<sequence>MAPFSFDSLPPRLAALTALDSGKGCWVWQGADSGSGRGGGYGRVKWQGVTQAVHKVVWHIAGGRPLRKGEQLDHECRVRRCCNPAHLRPMFQPRNMKLAHARRRADFTAEAVR</sequence>
<reference evidence="2" key="1">
    <citation type="submission" date="2021-09" db="EMBL/GenBank/DDBJ databases">
        <title>Network and meta-omics reveal the key degrader and cooperation patterns in an efficient 1,4-dioxane-degrading microbial community.</title>
        <authorList>
            <person name="Dai C."/>
        </authorList>
    </citation>
    <scope>NUCLEOTIDE SEQUENCE</scope>
    <source>
        <strain evidence="2">ZM13</strain>
    </source>
</reference>
<feature type="domain" description="HNH nuclease" evidence="1">
    <location>
        <begin position="52"/>
        <end position="88"/>
    </location>
</feature>
<keyword evidence="2" id="KW-0540">Nuclease</keyword>
<keyword evidence="2" id="KW-0255">Endonuclease</keyword>
<evidence type="ECO:0000313" key="3">
    <source>
        <dbReference type="Proteomes" id="UP000831684"/>
    </source>
</evidence>
<dbReference type="AlphaFoldDB" id="A0A9E7D838"/>
<evidence type="ECO:0000259" key="1">
    <source>
        <dbReference type="Pfam" id="PF13392"/>
    </source>
</evidence>
<dbReference type="InterPro" id="IPR003615">
    <property type="entry name" value="HNH_nuc"/>
</dbReference>